<dbReference type="PANTHER" id="PTHR33420">
    <property type="entry name" value="FIMBRIAL SUBUNIT ELFA-RELATED"/>
    <property type="match status" value="1"/>
</dbReference>
<evidence type="ECO:0000256" key="5">
    <source>
        <dbReference type="SAM" id="SignalP"/>
    </source>
</evidence>
<name>A0A2N7I902_9VIBR</name>
<reference evidence="8" key="1">
    <citation type="submission" date="2016-07" db="EMBL/GenBank/DDBJ databases">
        <title>Nontailed viruses are major unrecognized killers of bacteria in the ocean.</title>
        <authorList>
            <person name="Kauffman K."/>
            <person name="Hussain F."/>
            <person name="Yang J."/>
            <person name="Arevalo P."/>
            <person name="Brown J."/>
            <person name="Cutler M."/>
            <person name="Kelly L."/>
            <person name="Polz M.F."/>
        </authorList>
    </citation>
    <scope>NUCLEOTIDE SEQUENCE [LARGE SCALE GENOMIC DNA]</scope>
    <source>
        <strain evidence="8">10N.261.51.B8</strain>
    </source>
</reference>
<keyword evidence="3 5" id="KW-0732">Signal</keyword>
<dbReference type="SUPFAM" id="SSF49401">
    <property type="entry name" value="Bacterial adhesins"/>
    <property type="match status" value="1"/>
</dbReference>
<protein>
    <recommendedName>
        <fullName evidence="6">Fimbrial-type adhesion domain-containing protein</fullName>
    </recommendedName>
</protein>
<feature type="chain" id="PRO_5014711349" description="Fimbrial-type adhesion domain-containing protein" evidence="5">
    <location>
        <begin position="25"/>
        <end position="336"/>
    </location>
</feature>
<comment type="subcellular location">
    <subcellularLocation>
        <location evidence="1">Fimbrium</location>
    </subcellularLocation>
</comment>
<dbReference type="EMBL" id="MCYL01000047">
    <property type="protein sequence ID" value="PML52806.1"/>
    <property type="molecule type" value="Genomic_DNA"/>
</dbReference>
<proteinExistence type="inferred from homology"/>
<dbReference type="RefSeq" id="WP_102558727.1">
    <property type="nucleotide sequence ID" value="NZ_MCYL01000047.1"/>
</dbReference>
<dbReference type="GO" id="GO:0043709">
    <property type="term" value="P:cell adhesion involved in single-species biofilm formation"/>
    <property type="evidence" value="ECO:0007669"/>
    <property type="project" value="TreeGrafter"/>
</dbReference>
<dbReference type="PANTHER" id="PTHR33420:SF3">
    <property type="entry name" value="FIMBRIAL SUBUNIT ELFA"/>
    <property type="match status" value="1"/>
</dbReference>
<gene>
    <name evidence="7" type="ORF">BCT74_14315</name>
</gene>
<evidence type="ECO:0000256" key="4">
    <source>
        <dbReference type="ARBA" id="ARBA00023263"/>
    </source>
</evidence>
<comment type="similarity">
    <text evidence="2">Belongs to the fimbrial protein family.</text>
</comment>
<evidence type="ECO:0000259" key="6">
    <source>
        <dbReference type="Pfam" id="PF00419"/>
    </source>
</evidence>
<dbReference type="InterPro" id="IPR008966">
    <property type="entry name" value="Adhesion_dom_sf"/>
</dbReference>
<keyword evidence="4" id="KW-0281">Fimbrium</keyword>
<evidence type="ECO:0000256" key="2">
    <source>
        <dbReference type="ARBA" id="ARBA00006671"/>
    </source>
</evidence>
<dbReference type="Proteomes" id="UP000235746">
    <property type="component" value="Unassembled WGS sequence"/>
</dbReference>
<dbReference type="InterPro" id="IPR000259">
    <property type="entry name" value="Adhesion_dom_fimbrial"/>
</dbReference>
<evidence type="ECO:0000313" key="7">
    <source>
        <dbReference type="EMBL" id="PML52806.1"/>
    </source>
</evidence>
<dbReference type="InterPro" id="IPR036937">
    <property type="entry name" value="Adhesion_dom_fimbrial_sf"/>
</dbReference>
<evidence type="ECO:0000313" key="8">
    <source>
        <dbReference type="Proteomes" id="UP000235746"/>
    </source>
</evidence>
<dbReference type="Pfam" id="PF00419">
    <property type="entry name" value="Fimbrial"/>
    <property type="match status" value="1"/>
</dbReference>
<accession>A0A2N7I902</accession>
<dbReference type="GO" id="GO:0009289">
    <property type="term" value="C:pilus"/>
    <property type="evidence" value="ECO:0007669"/>
    <property type="project" value="UniProtKB-SubCell"/>
</dbReference>
<feature type="signal peptide" evidence="5">
    <location>
        <begin position="1"/>
        <end position="24"/>
    </location>
</feature>
<feature type="domain" description="Fimbrial-type adhesion" evidence="6">
    <location>
        <begin position="198"/>
        <end position="335"/>
    </location>
</feature>
<dbReference type="Gene3D" id="2.60.40.1090">
    <property type="entry name" value="Fimbrial-type adhesion domain"/>
    <property type="match status" value="2"/>
</dbReference>
<dbReference type="AlphaFoldDB" id="A0A2N7I902"/>
<sequence length="336" mass="36450">MRTNRFYLIIIISFFSGQSQLAVADFNCTWGQITNNRVDVNIGELSNVGDFKVLMDLDANTCYGWGTSDYFDYLRIDNITTEPILNGTGFKLLYTHGGVEYDMSNGYHRCVWPSANSTCPVGTTYPNGRYSVKGKVILKRVSTTSSDANVPAGSRIGFFSLQQHGNYGPDLSAGGSWGGENSNYTNLVLYNIDALTFPTCDIDPGSVSQSIELPNVSSSQFSGIGSTEGHTPFLIKLNCEPSVSIYATVTDSNSLGNTASVFTNSESSQATGVGIQMLYQSTPVNLGESNQIYIMDSHSSIATNINIPFEARYIKISSRVTPGKIGANAIVTFEYL</sequence>
<dbReference type="InterPro" id="IPR050263">
    <property type="entry name" value="Bact_Fimbrial_Adh_Pro"/>
</dbReference>
<evidence type="ECO:0000256" key="3">
    <source>
        <dbReference type="ARBA" id="ARBA00022729"/>
    </source>
</evidence>
<comment type="caution">
    <text evidence="7">The sequence shown here is derived from an EMBL/GenBank/DDBJ whole genome shotgun (WGS) entry which is preliminary data.</text>
</comment>
<evidence type="ECO:0000256" key="1">
    <source>
        <dbReference type="ARBA" id="ARBA00004561"/>
    </source>
</evidence>
<organism evidence="7 8">
    <name type="scientific">Vibrio lentus</name>
    <dbReference type="NCBI Taxonomy" id="136468"/>
    <lineage>
        <taxon>Bacteria</taxon>
        <taxon>Pseudomonadati</taxon>
        <taxon>Pseudomonadota</taxon>
        <taxon>Gammaproteobacteria</taxon>
        <taxon>Vibrionales</taxon>
        <taxon>Vibrionaceae</taxon>
        <taxon>Vibrio</taxon>
    </lineage>
</organism>